<organism evidence="1 2">
    <name type="scientific">Violaceomyces palustris</name>
    <dbReference type="NCBI Taxonomy" id="1673888"/>
    <lineage>
        <taxon>Eukaryota</taxon>
        <taxon>Fungi</taxon>
        <taxon>Dikarya</taxon>
        <taxon>Basidiomycota</taxon>
        <taxon>Ustilaginomycotina</taxon>
        <taxon>Ustilaginomycetes</taxon>
        <taxon>Violaceomycetales</taxon>
        <taxon>Violaceomycetaceae</taxon>
        <taxon>Violaceomyces</taxon>
    </lineage>
</organism>
<name>A0ACD0NLP7_9BASI</name>
<reference evidence="1 2" key="1">
    <citation type="journal article" date="2018" name="Mol. Biol. Evol.">
        <title>Broad Genomic Sampling Reveals a Smut Pathogenic Ancestry of the Fungal Clade Ustilaginomycotina.</title>
        <authorList>
            <person name="Kijpornyongpan T."/>
            <person name="Mondo S.J."/>
            <person name="Barry K."/>
            <person name="Sandor L."/>
            <person name="Lee J."/>
            <person name="Lipzen A."/>
            <person name="Pangilinan J."/>
            <person name="LaButti K."/>
            <person name="Hainaut M."/>
            <person name="Henrissat B."/>
            <person name="Grigoriev I.V."/>
            <person name="Spatafora J.W."/>
            <person name="Aime M.C."/>
        </authorList>
    </citation>
    <scope>NUCLEOTIDE SEQUENCE [LARGE SCALE GENOMIC DNA]</scope>
    <source>
        <strain evidence="1 2">SA 807</strain>
    </source>
</reference>
<protein>
    <submittedName>
        <fullName evidence="1">Uncharacterized protein</fullName>
    </submittedName>
</protein>
<sequence length="266" mass="29461">MESTKRSLCGTRLDNVYSFTSHLASLPTTCFEDVVLVPLATWIYLLLLLLLFVSPSVLKSSKSTSSAVRSPIFRYRFGTRSSDAQGGVRPNGRLLKSSKEEEGVGGAPTTTTRSDEELASAFEADKSWTRSWPRTASSLSVLYSVLILCSLLMNVLELVRLYLSNRGGGLLPFTLLGILLVLLTSHLRLSAESKWRVAFVNLTFWALSLTFTAVKLATLSHLSDIEPRKGSKYMDSDQIIDVAVILGLYTLFFVAESFRSFSLIRK</sequence>
<proteinExistence type="predicted"/>
<evidence type="ECO:0000313" key="2">
    <source>
        <dbReference type="Proteomes" id="UP000245626"/>
    </source>
</evidence>
<dbReference type="EMBL" id="KZ820792">
    <property type="protein sequence ID" value="PWN46665.1"/>
    <property type="molecule type" value="Genomic_DNA"/>
</dbReference>
<keyword evidence="2" id="KW-1185">Reference proteome</keyword>
<accession>A0ACD0NLP7</accession>
<dbReference type="Proteomes" id="UP000245626">
    <property type="component" value="Unassembled WGS sequence"/>
</dbReference>
<gene>
    <name evidence="1" type="ORF">IE53DRAFT_391166</name>
</gene>
<evidence type="ECO:0000313" key="1">
    <source>
        <dbReference type="EMBL" id="PWN46665.1"/>
    </source>
</evidence>